<reference evidence="8 9" key="1">
    <citation type="journal article" date="2015" name="Genome Announc.">
        <title>Expanding the biotechnology potential of lactobacilli through comparative genomics of 213 strains and associated genera.</title>
        <authorList>
            <person name="Sun Z."/>
            <person name="Harris H.M."/>
            <person name="McCann A."/>
            <person name="Guo C."/>
            <person name="Argimon S."/>
            <person name="Zhang W."/>
            <person name="Yang X."/>
            <person name="Jeffery I.B."/>
            <person name="Cooney J.C."/>
            <person name="Kagawa T.F."/>
            <person name="Liu W."/>
            <person name="Song Y."/>
            <person name="Salvetti E."/>
            <person name="Wrobel A."/>
            <person name="Rasinkangas P."/>
            <person name="Parkhill J."/>
            <person name="Rea M.C."/>
            <person name="O'Sullivan O."/>
            <person name="Ritari J."/>
            <person name="Douillard F.P."/>
            <person name="Paul Ross R."/>
            <person name="Yang R."/>
            <person name="Briner A.E."/>
            <person name="Felis G.E."/>
            <person name="de Vos W.M."/>
            <person name="Barrangou R."/>
            <person name="Klaenhammer T.R."/>
            <person name="Caufield P.W."/>
            <person name="Cui Y."/>
            <person name="Zhang H."/>
            <person name="O'Toole P.W."/>
        </authorList>
    </citation>
    <scope>NUCLEOTIDE SEQUENCE [LARGE SCALE GENOMIC DNA]</scope>
    <source>
        <strain evidence="8 9">JCM 17158</strain>
    </source>
</reference>
<keyword evidence="7" id="KW-1003">Cell membrane</keyword>
<dbReference type="EMBL" id="AZDJ01000026">
    <property type="protein sequence ID" value="KRK71754.1"/>
    <property type="molecule type" value="Genomic_DNA"/>
</dbReference>
<dbReference type="STRING" id="1291734.FD02_GL001999"/>
<dbReference type="InterPro" id="IPR000711">
    <property type="entry name" value="ATPase_OSCP/dsu"/>
</dbReference>
<evidence type="ECO:0000256" key="5">
    <source>
        <dbReference type="ARBA" id="ARBA00023136"/>
    </source>
</evidence>
<evidence type="ECO:0000256" key="7">
    <source>
        <dbReference type="HAMAP-Rule" id="MF_01416"/>
    </source>
</evidence>
<dbReference type="HAMAP" id="MF_01416">
    <property type="entry name" value="ATP_synth_delta_bact"/>
    <property type="match status" value="1"/>
</dbReference>
<accession>A0A0R1JVC4</accession>
<dbReference type="PATRIC" id="fig|1291734.4.peg.2050"/>
<organism evidence="8 9">
    <name type="scientific">Lacticaseibacillus nasuensis JCM 17158</name>
    <dbReference type="NCBI Taxonomy" id="1291734"/>
    <lineage>
        <taxon>Bacteria</taxon>
        <taxon>Bacillati</taxon>
        <taxon>Bacillota</taxon>
        <taxon>Bacilli</taxon>
        <taxon>Lactobacillales</taxon>
        <taxon>Lactobacillaceae</taxon>
        <taxon>Lacticaseibacillus</taxon>
    </lineage>
</organism>
<dbReference type="AlphaFoldDB" id="A0A0R1JVC4"/>
<evidence type="ECO:0000256" key="4">
    <source>
        <dbReference type="ARBA" id="ARBA00023065"/>
    </source>
</evidence>
<dbReference type="GO" id="GO:0046933">
    <property type="term" value="F:proton-transporting ATP synthase activity, rotational mechanism"/>
    <property type="evidence" value="ECO:0007669"/>
    <property type="project" value="UniProtKB-UniRule"/>
</dbReference>
<comment type="function">
    <text evidence="7">F(1)F(0) ATP synthase produces ATP from ADP in the presence of a proton or sodium gradient. F-type ATPases consist of two structural domains, F(1) containing the extramembraneous catalytic core and F(0) containing the membrane proton channel, linked together by a central stalk and a peripheral stalk. During catalysis, ATP synthesis in the catalytic domain of F(1) is coupled via a rotary mechanism of the central stalk subunits to proton translocation.</text>
</comment>
<dbReference type="Proteomes" id="UP000051804">
    <property type="component" value="Unassembled WGS sequence"/>
</dbReference>
<evidence type="ECO:0000256" key="1">
    <source>
        <dbReference type="ARBA" id="ARBA00004370"/>
    </source>
</evidence>
<dbReference type="InterPro" id="IPR026015">
    <property type="entry name" value="ATP_synth_OSCP/delta_N_sf"/>
</dbReference>
<keyword evidence="6 7" id="KW-0066">ATP synthesis</keyword>
<dbReference type="NCBIfam" id="TIGR01145">
    <property type="entry name" value="ATP_synt_delta"/>
    <property type="match status" value="1"/>
</dbReference>
<comment type="caution">
    <text evidence="8">The sequence shown here is derived from an EMBL/GenBank/DDBJ whole genome shotgun (WGS) entry which is preliminary data.</text>
</comment>
<dbReference type="PRINTS" id="PR00125">
    <property type="entry name" value="ATPASEDELTA"/>
</dbReference>
<evidence type="ECO:0000313" key="9">
    <source>
        <dbReference type="Proteomes" id="UP000051804"/>
    </source>
</evidence>
<comment type="similarity">
    <text evidence="7">Belongs to the ATPase delta chain family.</text>
</comment>
<keyword evidence="3 7" id="KW-0375">Hydrogen ion transport</keyword>
<keyword evidence="5 7" id="KW-0472">Membrane</keyword>
<evidence type="ECO:0000256" key="6">
    <source>
        <dbReference type="ARBA" id="ARBA00023310"/>
    </source>
</evidence>
<proteinExistence type="inferred from homology"/>
<evidence type="ECO:0000256" key="2">
    <source>
        <dbReference type="ARBA" id="ARBA00022448"/>
    </source>
</evidence>
<sequence>MAVTNQQVAPKYATALYEAAVDAKNVATVQADLAAINTILAGNPQFLTLLQTHVVAEADVPSLLDTLTTGAAELTQRFVRLLFDYGRISALPVVIAAFNRTVATAAGELDATATTAVALTPAQSAQISTAVAAKFGVTTVNLTNAVDPSVIGGVRIAANNRIIDGTVATRLSKLRAAMLAN</sequence>
<gene>
    <name evidence="7" type="primary">atpH</name>
    <name evidence="8" type="ORF">FD02_GL001999</name>
</gene>
<protein>
    <recommendedName>
        <fullName evidence="7">ATP synthase subunit delta</fullName>
    </recommendedName>
    <alternativeName>
        <fullName evidence="7">ATP synthase F(1) sector subunit delta</fullName>
    </alternativeName>
    <alternativeName>
        <fullName evidence="7">F-type ATPase subunit delta</fullName>
        <shortName evidence="7">F-ATPase subunit delta</shortName>
    </alternativeName>
</protein>
<dbReference type="Gene3D" id="1.10.520.20">
    <property type="entry name" value="N-terminal domain of the delta subunit of the F1F0-ATP synthase"/>
    <property type="match status" value="1"/>
</dbReference>
<comment type="function">
    <text evidence="7">This protein is part of the stalk that links CF(0) to CF(1). It either transmits conformational changes from CF(0) to CF(1) or is implicated in proton conduction.</text>
</comment>
<dbReference type="GO" id="GO:0005886">
    <property type="term" value="C:plasma membrane"/>
    <property type="evidence" value="ECO:0007669"/>
    <property type="project" value="UniProtKB-SubCell"/>
</dbReference>
<keyword evidence="2 7" id="KW-0813">Transport</keyword>
<evidence type="ECO:0000256" key="3">
    <source>
        <dbReference type="ARBA" id="ARBA00022781"/>
    </source>
</evidence>
<dbReference type="PANTHER" id="PTHR11910">
    <property type="entry name" value="ATP SYNTHASE DELTA CHAIN"/>
    <property type="match status" value="1"/>
</dbReference>
<dbReference type="OrthoDB" id="9786633at2"/>
<dbReference type="GO" id="GO:0045259">
    <property type="term" value="C:proton-transporting ATP synthase complex"/>
    <property type="evidence" value="ECO:0007669"/>
    <property type="project" value="UniProtKB-KW"/>
</dbReference>
<dbReference type="SUPFAM" id="SSF47928">
    <property type="entry name" value="N-terminal domain of the delta subunit of the F1F0-ATP synthase"/>
    <property type="match status" value="1"/>
</dbReference>
<keyword evidence="7" id="KW-0139">CF(1)</keyword>
<dbReference type="Pfam" id="PF00213">
    <property type="entry name" value="OSCP"/>
    <property type="match status" value="1"/>
</dbReference>
<name>A0A0R1JVC4_9LACO</name>
<comment type="subcellular location">
    <subcellularLocation>
        <location evidence="7">Cell membrane</location>
        <topology evidence="7">Peripheral membrane protein</topology>
    </subcellularLocation>
    <subcellularLocation>
        <location evidence="1">Membrane</location>
    </subcellularLocation>
</comment>
<evidence type="ECO:0000313" key="8">
    <source>
        <dbReference type="EMBL" id="KRK71754.1"/>
    </source>
</evidence>
<keyword evidence="4 7" id="KW-0406">Ion transport</keyword>
<dbReference type="RefSeq" id="WP_056951282.1">
    <property type="nucleotide sequence ID" value="NZ_AZDJ01000026.1"/>
</dbReference>
<keyword evidence="9" id="KW-1185">Reference proteome</keyword>